<dbReference type="Gene3D" id="1.10.340.70">
    <property type="match status" value="1"/>
</dbReference>
<organism evidence="3 5">
    <name type="scientific">Cucumis melo var. makuwa</name>
    <name type="common">Oriental melon</name>
    <dbReference type="NCBI Taxonomy" id="1194695"/>
    <lineage>
        <taxon>Eukaryota</taxon>
        <taxon>Viridiplantae</taxon>
        <taxon>Streptophyta</taxon>
        <taxon>Embryophyta</taxon>
        <taxon>Tracheophyta</taxon>
        <taxon>Spermatophyta</taxon>
        <taxon>Magnoliopsida</taxon>
        <taxon>eudicotyledons</taxon>
        <taxon>Gunneridae</taxon>
        <taxon>Pentapetalae</taxon>
        <taxon>rosids</taxon>
        <taxon>fabids</taxon>
        <taxon>Cucurbitales</taxon>
        <taxon>Cucurbitaceae</taxon>
        <taxon>Benincaseae</taxon>
        <taxon>Cucumis</taxon>
    </lineage>
</organism>
<evidence type="ECO:0000313" key="4">
    <source>
        <dbReference type="EMBL" id="TYK24343.1"/>
    </source>
</evidence>
<proteinExistence type="predicted"/>
<evidence type="ECO:0000259" key="2">
    <source>
        <dbReference type="Pfam" id="PF24626"/>
    </source>
</evidence>
<dbReference type="InterPro" id="IPR016197">
    <property type="entry name" value="Chromo-like_dom_sf"/>
</dbReference>
<evidence type="ECO:0000259" key="1">
    <source>
        <dbReference type="Pfam" id="PF17921"/>
    </source>
</evidence>
<name>A0A5A7TJC8_CUCMM</name>
<dbReference type="InterPro" id="IPR056924">
    <property type="entry name" value="SH3_Tf2-1"/>
</dbReference>
<evidence type="ECO:0000313" key="6">
    <source>
        <dbReference type="Proteomes" id="UP000321947"/>
    </source>
</evidence>
<dbReference type="Pfam" id="PF24626">
    <property type="entry name" value="SH3_Tf2-1"/>
    <property type="match status" value="1"/>
</dbReference>
<protein>
    <submittedName>
        <fullName evidence="3">Pol protein</fullName>
    </submittedName>
</protein>
<gene>
    <name evidence="4" type="ORF">E5676_scaffold205G001220</name>
    <name evidence="3" type="ORF">E6C27_scaffold6G00500</name>
</gene>
<dbReference type="PANTHER" id="PTHR46148">
    <property type="entry name" value="CHROMO DOMAIN-CONTAINING PROTEIN"/>
    <property type="match status" value="1"/>
</dbReference>
<dbReference type="SUPFAM" id="SSF54160">
    <property type="entry name" value="Chromo domain-like"/>
    <property type="match status" value="1"/>
</dbReference>
<dbReference type="EMBL" id="SSTD01003946">
    <property type="protein sequence ID" value="TYK24343.1"/>
    <property type="molecule type" value="Genomic_DNA"/>
</dbReference>
<comment type="caution">
    <text evidence="3">The sequence shown here is derived from an EMBL/GenBank/DDBJ whole genome shotgun (WGS) entry which is preliminary data.</text>
</comment>
<dbReference type="EMBL" id="SSTE01016577">
    <property type="protein sequence ID" value="KAA0041469.1"/>
    <property type="molecule type" value="Genomic_DNA"/>
</dbReference>
<evidence type="ECO:0000313" key="3">
    <source>
        <dbReference type="EMBL" id="KAA0041469.1"/>
    </source>
</evidence>
<dbReference type="Proteomes" id="UP000321947">
    <property type="component" value="Unassembled WGS sequence"/>
</dbReference>
<sequence>MRQRRWLELVKDYDCEILNHPGKANVVVDVLSRKVAHSAALITKQAPLLRDFQRAEIAVLVGEVTSQLAQLSVQPTLRQRIIVAQLNDPYLVEKRHLVETGQGEDFSISSDDGLTFEGRLCVSKDSAVKTELLTEAHNSPFTMHPESTKMYQDLRCVYWWRNMKREVADFVSRCLVCQQVKTPRQRPAGLLQPLSVPGWKSKSVSMDFITGLLRTLKGYTLIWVVVDRLTKSAHFITGKSTYTANRDARFTSKFWKGLQLALGMRELGLPFTLDGVAYNNSYQATIGMAPFEALYGRCCRSPVCLGEIGEHRLLGLELVQTTNAAIQKIRARMLTTQSRHKSYADVRRKDLEFDVGDMVFLKVALMKGVLRFEKKGKLSPRFVGPFEILEWISHVAYRLALLPSFSAVHDVFHVSMLKKYVADPMHVVDFEPLQINENLSYEEQPVEILAKEVKRLRNRGIALVKVLWRNHEVEETTWEREEDMGAQYPELFED</sequence>
<evidence type="ECO:0000313" key="5">
    <source>
        <dbReference type="Proteomes" id="UP000321393"/>
    </source>
</evidence>
<feature type="domain" description="Tf2-1-like SH3-like" evidence="2">
    <location>
        <begin position="356"/>
        <end position="421"/>
    </location>
</feature>
<feature type="domain" description="Integrase zinc-binding" evidence="1">
    <location>
        <begin position="126"/>
        <end position="182"/>
    </location>
</feature>
<dbReference type="SUPFAM" id="SSF53098">
    <property type="entry name" value="Ribonuclease H-like"/>
    <property type="match status" value="1"/>
</dbReference>
<dbReference type="Pfam" id="PF17921">
    <property type="entry name" value="Integrase_H2C2"/>
    <property type="match status" value="1"/>
</dbReference>
<dbReference type="AlphaFoldDB" id="A0A5A7TJC8"/>
<dbReference type="PANTHER" id="PTHR46148:SF60">
    <property type="entry name" value="CHROMO DOMAIN-CONTAINING PROTEIN"/>
    <property type="match status" value="1"/>
</dbReference>
<accession>A0A5A7TJC8</accession>
<dbReference type="Proteomes" id="UP000321393">
    <property type="component" value="Unassembled WGS sequence"/>
</dbReference>
<reference evidence="5 6" key="1">
    <citation type="submission" date="2019-08" db="EMBL/GenBank/DDBJ databases">
        <title>Draft genome sequences of two oriental melons (Cucumis melo L. var makuwa).</title>
        <authorList>
            <person name="Kwon S.-Y."/>
        </authorList>
    </citation>
    <scope>NUCLEOTIDE SEQUENCE [LARGE SCALE GENOMIC DNA]</scope>
    <source>
        <strain evidence="6">cv. Chang Bougi</strain>
        <strain evidence="5">cv. SW 3</strain>
        <tissue evidence="3">Leaf</tissue>
    </source>
</reference>
<dbReference type="OrthoDB" id="2013610at2759"/>
<dbReference type="InterPro" id="IPR012337">
    <property type="entry name" value="RNaseH-like_sf"/>
</dbReference>
<dbReference type="InterPro" id="IPR041588">
    <property type="entry name" value="Integrase_H2C2"/>
</dbReference>